<dbReference type="AlphaFoldDB" id="A0A0F8ZVI2"/>
<sequence length="31" mass="3531">IIASDTNVMIVAGLLKNRVLLWLMKKVKYIS</sequence>
<organism evidence="1">
    <name type="scientific">marine sediment metagenome</name>
    <dbReference type="NCBI Taxonomy" id="412755"/>
    <lineage>
        <taxon>unclassified sequences</taxon>
        <taxon>metagenomes</taxon>
        <taxon>ecological metagenomes</taxon>
    </lineage>
</organism>
<protein>
    <submittedName>
        <fullName evidence="1">Uncharacterized protein</fullName>
    </submittedName>
</protein>
<proteinExistence type="predicted"/>
<accession>A0A0F8ZVI2</accession>
<name>A0A0F8ZVI2_9ZZZZ</name>
<comment type="caution">
    <text evidence="1">The sequence shown here is derived from an EMBL/GenBank/DDBJ whole genome shotgun (WGS) entry which is preliminary data.</text>
</comment>
<gene>
    <name evidence="1" type="ORF">LCGC14_2728150</name>
</gene>
<feature type="non-terminal residue" evidence="1">
    <location>
        <position position="1"/>
    </location>
</feature>
<dbReference type="EMBL" id="LAZR01049316">
    <property type="protein sequence ID" value="KKK89930.1"/>
    <property type="molecule type" value="Genomic_DNA"/>
</dbReference>
<reference evidence="1" key="1">
    <citation type="journal article" date="2015" name="Nature">
        <title>Complex archaea that bridge the gap between prokaryotes and eukaryotes.</title>
        <authorList>
            <person name="Spang A."/>
            <person name="Saw J.H."/>
            <person name="Jorgensen S.L."/>
            <person name="Zaremba-Niedzwiedzka K."/>
            <person name="Martijn J."/>
            <person name="Lind A.E."/>
            <person name="van Eijk R."/>
            <person name="Schleper C."/>
            <person name="Guy L."/>
            <person name="Ettema T.J."/>
        </authorList>
    </citation>
    <scope>NUCLEOTIDE SEQUENCE</scope>
</reference>
<evidence type="ECO:0000313" key="1">
    <source>
        <dbReference type="EMBL" id="KKK89930.1"/>
    </source>
</evidence>